<evidence type="ECO:0000256" key="3">
    <source>
        <dbReference type="ARBA" id="ARBA00022516"/>
    </source>
</evidence>
<evidence type="ECO:0000256" key="1">
    <source>
        <dbReference type="ARBA" id="ARBA00004477"/>
    </source>
</evidence>
<dbReference type="GO" id="GO:0030674">
    <property type="term" value="F:protein-macromolecule adaptor activity"/>
    <property type="evidence" value="ECO:0000318"/>
    <property type="project" value="GO_Central"/>
</dbReference>
<feature type="transmembrane region" description="Helical" evidence="13">
    <location>
        <begin position="6"/>
        <end position="28"/>
    </location>
</feature>
<feature type="transmembrane region" description="Helical" evidence="13">
    <location>
        <begin position="49"/>
        <end position="68"/>
    </location>
</feature>
<evidence type="ECO:0000256" key="8">
    <source>
        <dbReference type="ARBA" id="ARBA00023011"/>
    </source>
</evidence>
<keyword evidence="10 13" id="KW-0472">Membrane</keyword>
<dbReference type="Proteomes" id="UP000002195">
    <property type="component" value="Unassembled WGS sequence"/>
</dbReference>
<dbReference type="GeneID" id="8620294"/>
<dbReference type="GO" id="GO:0016126">
    <property type="term" value="P:sterol biosynthetic process"/>
    <property type="evidence" value="ECO:0007669"/>
    <property type="project" value="UniProtKB-KW"/>
</dbReference>
<dbReference type="dictyBase" id="DDB_G0276225"/>
<evidence type="ECO:0000256" key="9">
    <source>
        <dbReference type="ARBA" id="ARBA00023098"/>
    </source>
</evidence>
<comment type="caution">
    <text evidence="14">The sequence shown here is derived from an EMBL/GenBank/DDBJ whole genome shotgun (WGS) entry which is preliminary data.</text>
</comment>
<dbReference type="AlphaFoldDB" id="Q552F9"/>
<evidence type="ECO:0000256" key="12">
    <source>
        <dbReference type="ARBA" id="ARBA00023221"/>
    </source>
</evidence>
<dbReference type="PANTHER" id="PTHR15451">
    <property type="entry name" value="ERGOSTEROL BIOSYNTHETIC PROTEIN 28-RELATED"/>
    <property type="match status" value="1"/>
</dbReference>
<evidence type="ECO:0008006" key="16">
    <source>
        <dbReference type="Google" id="ProtNLM"/>
    </source>
</evidence>
<feature type="transmembrane region" description="Helical" evidence="13">
    <location>
        <begin position="74"/>
        <end position="94"/>
    </location>
</feature>
<evidence type="ECO:0000256" key="2">
    <source>
        <dbReference type="ARBA" id="ARBA00005377"/>
    </source>
</evidence>
<reference evidence="14 15" key="1">
    <citation type="journal article" date="2005" name="Nature">
        <title>The genome of the social amoeba Dictyostelium discoideum.</title>
        <authorList>
            <consortium name="The Dictyostelium discoideum Sequencing Consortium"/>
            <person name="Eichinger L."/>
            <person name="Pachebat J.A."/>
            <person name="Glockner G."/>
            <person name="Rajandream M.A."/>
            <person name="Sucgang R."/>
            <person name="Berriman M."/>
            <person name="Song J."/>
            <person name="Olsen R."/>
            <person name="Szafranski K."/>
            <person name="Xu Q."/>
            <person name="Tunggal B."/>
            <person name="Kummerfeld S."/>
            <person name="Madera M."/>
            <person name="Konfortov B.A."/>
            <person name="Rivero F."/>
            <person name="Bankier A.T."/>
            <person name="Lehmann R."/>
            <person name="Hamlin N."/>
            <person name="Davies R."/>
            <person name="Gaudet P."/>
            <person name="Fey P."/>
            <person name="Pilcher K."/>
            <person name="Chen G."/>
            <person name="Saunders D."/>
            <person name="Sodergren E."/>
            <person name="Davis P."/>
            <person name="Kerhornou A."/>
            <person name="Nie X."/>
            <person name="Hall N."/>
            <person name="Anjard C."/>
            <person name="Hemphill L."/>
            <person name="Bason N."/>
            <person name="Farbrother P."/>
            <person name="Desany B."/>
            <person name="Just E."/>
            <person name="Morio T."/>
            <person name="Rost R."/>
            <person name="Churcher C."/>
            <person name="Cooper J."/>
            <person name="Haydock S."/>
            <person name="van Driessche N."/>
            <person name="Cronin A."/>
            <person name="Goodhead I."/>
            <person name="Muzny D."/>
            <person name="Mourier T."/>
            <person name="Pain A."/>
            <person name="Lu M."/>
            <person name="Harper D."/>
            <person name="Lindsay R."/>
            <person name="Hauser H."/>
            <person name="James K."/>
            <person name="Quiles M."/>
            <person name="Madan Babu M."/>
            <person name="Saito T."/>
            <person name="Buchrieser C."/>
            <person name="Wardroper A."/>
            <person name="Felder M."/>
            <person name="Thangavelu M."/>
            <person name="Johnson D."/>
            <person name="Knights A."/>
            <person name="Loulseged H."/>
            <person name="Mungall K."/>
            <person name="Oliver K."/>
            <person name="Price C."/>
            <person name="Quail M.A."/>
            <person name="Urushihara H."/>
            <person name="Hernandez J."/>
            <person name="Rabbinowitsch E."/>
            <person name="Steffen D."/>
            <person name="Sanders M."/>
            <person name="Ma J."/>
            <person name="Kohara Y."/>
            <person name="Sharp S."/>
            <person name="Simmonds M."/>
            <person name="Spiegler S."/>
            <person name="Tivey A."/>
            <person name="Sugano S."/>
            <person name="White B."/>
            <person name="Walker D."/>
            <person name="Woodward J."/>
            <person name="Winckler T."/>
            <person name="Tanaka Y."/>
            <person name="Shaulsky G."/>
            <person name="Schleicher M."/>
            <person name="Weinstock G."/>
            <person name="Rosenthal A."/>
            <person name="Cox E.C."/>
            <person name="Chisholm R.L."/>
            <person name="Gibbs R."/>
            <person name="Loomis W.F."/>
            <person name="Platzer M."/>
            <person name="Kay R.R."/>
            <person name="Williams J."/>
            <person name="Dear P.H."/>
            <person name="Noegel A.A."/>
            <person name="Barrell B."/>
            <person name="Kuspa A."/>
        </authorList>
    </citation>
    <scope>NUCLEOTIDE SEQUENCE [LARGE SCALE GENOMIC DNA]</scope>
    <source>
        <strain evidence="14 15">AX4</strain>
    </source>
</reference>
<keyword evidence="12" id="KW-0753">Steroid metabolism</keyword>
<keyword evidence="11" id="KW-1207">Sterol metabolism</keyword>
<dbReference type="GO" id="GO:0005789">
    <property type="term" value="C:endoplasmic reticulum membrane"/>
    <property type="evidence" value="ECO:0007669"/>
    <property type="project" value="UniProtKB-SubCell"/>
</dbReference>
<comment type="similarity">
    <text evidence="2">Belongs to the ERG28 family.</text>
</comment>
<proteinExistence type="inferred from homology"/>
<keyword evidence="8" id="KW-0756">Sterol biosynthesis</keyword>
<dbReference type="InParanoid" id="Q552F9"/>
<keyword evidence="5" id="KW-0256">Endoplasmic reticulum</keyword>
<dbReference type="KEGG" id="ddi:DDB_G0276225"/>
<keyword evidence="4 13" id="KW-0812">Transmembrane</keyword>
<dbReference type="PANTHER" id="PTHR15451:SF19">
    <property type="entry name" value="ERGOSTEROL BIOSYNTHETIC PROTEIN 28 HOMOLOG"/>
    <property type="match status" value="1"/>
</dbReference>
<dbReference type="PaxDb" id="44689-DDB0203524"/>
<protein>
    <recommendedName>
        <fullName evidence="16">Ergosterol biosynthetic protein 28 homolog</fullName>
    </recommendedName>
</protein>
<gene>
    <name evidence="14" type="ORF">DDB_G0276225</name>
</gene>
<dbReference type="HOGENOM" id="CLU_2019529_0_0_1"/>
<evidence type="ECO:0000256" key="11">
    <source>
        <dbReference type="ARBA" id="ARBA00023166"/>
    </source>
</evidence>
<dbReference type="EMBL" id="AAFI02000014">
    <property type="protein sequence ID" value="EAL69412.1"/>
    <property type="molecule type" value="Genomic_DNA"/>
</dbReference>
<feature type="transmembrane region" description="Helical" evidence="13">
    <location>
        <begin position="103"/>
        <end position="121"/>
    </location>
</feature>
<keyword evidence="6" id="KW-0752">Steroid biosynthesis</keyword>
<keyword evidence="7 13" id="KW-1133">Transmembrane helix</keyword>
<evidence type="ECO:0000256" key="4">
    <source>
        <dbReference type="ARBA" id="ARBA00022692"/>
    </source>
</evidence>
<evidence type="ECO:0000256" key="6">
    <source>
        <dbReference type="ARBA" id="ARBA00022955"/>
    </source>
</evidence>
<evidence type="ECO:0000313" key="14">
    <source>
        <dbReference type="EMBL" id="EAL69412.1"/>
    </source>
</evidence>
<dbReference type="GO" id="GO:0005783">
    <property type="term" value="C:endoplasmic reticulum"/>
    <property type="evidence" value="ECO:0000318"/>
    <property type="project" value="GO_Central"/>
</dbReference>
<evidence type="ECO:0000256" key="10">
    <source>
        <dbReference type="ARBA" id="ARBA00023136"/>
    </source>
</evidence>
<dbReference type="InterPro" id="IPR005352">
    <property type="entry name" value="Erg28"/>
</dbReference>
<keyword evidence="15" id="KW-1185">Reference proteome</keyword>
<keyword evidence="9" id="KW-0443">Lipid metabolism</keyword>
<dbReference type="FunCoup" id="Q552F9">
    <property type="interactions" value="5"/>
</dbReference>
<accession>Q552F9</accession>
<organism evidence="14 15">
    <name type="scientific">Dictyostelium discoideum</name>
    <name type="common">Social amoeba</name>
    <dbReference type="NCBI Taxonomy" id="44689"/>
    <lineage>
        <taxon>Eukaryota</taxon>
        <taxon>Amoebozoa</taxon>
        <taxon>Evosea</taxon>
        <taxon>Eumycetozoa</taxon>
        <taxon>Dictyostelia</taxon>
        <taxon>Dictyosteliales</taxon>
        <taxon>Dictyosteliaceae</taxon>
        <taxon>Dictyostelium</taxon>
    </lineage>
</organism>
<evidence type="ECO:0000256" key="13">
    <source>
        <dbReference type="SAM" id="Phobius"/>
    </source>
</evidence>
<dbReference type="OMA" id="CRILQIW"/>
<dbReference type="Pfam" id="PF03694">
    <property type="entry name" value="Erg28"/>
    <property type="match status" value="1"/>
</dbReference>
<evidence type="ECO:0000256" key="7">
    <source>
        <dbReference type="ARBA" id="ARBA00022989"/>
    </source>
</evidence>
<evidence type="ECO:0000256" key="5">
    <source>
        <dbReference type="ARBA" id="ARBA00022824"/>
    </source>
</evidence>
<name>Q552F9_DICDI</name>
<dbReference type="VEuPathDB" id="AmoebaDB:DDB_G0276225"/>
<comment type="subcellular location">
    <subcellularLocation>
        <location evidence="1">Endoplasmic reticulum membrane</location>
        <topology evidence="1">Multi-pass membrane protein</topology>
    </subcellularLocation>
</comment>
<dbReference type="PhylomeDB" id="Q552F9"/>
<sequence length="123" mass="14394">MEYLQAWLLFIGFFRILCSFVGLVYPEFMSVGYSRKNKQNFSGLISRIFFLWIFTTGSITIACSIDITNRTVYFLTWLTFVTGLGHFLTEYFYFKSNQIKNNLIQLFLALPSIFIMGSTILSW</sequence>
<dbReference type="STRING" id="44689.Q552F9"/>
<keyword evidence="3" id="KW-0444">Lipid biosynthesis</keyword>
<dbReference type="RefSeq" id="XP_643251.1">
    <property type="nucleotide sequence ID" value="XM_638159.1"/>
</dbReference>
<evidence type="ECO:0000313" key="15">
    <source>
        <dbReference type="Proteomes" id="UP000002195"/>
    </source>
</evidence>